<feature type="region of interest" description="Disordered" evidence="1">
    <location>
        <begin position="1"/>
        <end position="43"/>
    </location>
</feature>
<evidence type="ECO:0000256" key="1">
    <source>
        <dbReference type="SAM" id="MobiDB-lite"/>
    </source>
</evidence>
<name>A0A1L5PCW9_RHIET</name>
<gene>
    <name evidence="2" type="ORF">AM571_PC00301</name>
</gene>
<dbReference type="AlphaFoldDB" id="A0A1L5PCW9"/>
<sequence>MNEERIPDRDRLRGPTTKAVKGYLSRLASPRQLQESSRSSAARSTMKGYGKCAIAIPADFLGSCGAGLDS</sequence>
<accession>A0A1L5PCW9</accession>
<protein>
    <submittedName>
        <fullName evidence="2">Uncharacterized protein</fullName>
    </submittedName>
</protein>
<evidence type="ECO:0000313" key="3">
    <source>
        <dbReference type="Proteomes" id="UP000185109"/>
    </source>
</evidence>
<evidence type="ECO:0000313" key="2">
    <source>
        <dbReference type="EMBL" id="APO78041.1"/>
    </source>
</evidence>
<dbReference type="Proteomes" id="UP000185109">
    <property type="component" value="Plasmid pRsp8C3c"/>
</dbReference>
<geneLocation type="plasmid" evidence="3">
    <name>prsp8c3c</name>
</geneLocation>
<organism evidence="2 3">
    <name type="scientific">Rhizobium etli 8C-3</name>
    <dbReference type="NCBI Taxonomy" id="538025"/>
    <lineage>
        <taxon>Bacteria</taxon>
        <taxon>Pseudomonadati</taxon>
        <taxon>Pseudomonadota</taxon>
        <taxon>Alphaproteobacteria</taxon>
        <taxon>Hyphomicrobiales</taxon>
        <taxon>Rhizobiaceae</taxon>
        <taxon>Rhizobium/Agrobacterium group</taxon>
        <taxon>Rhizobium</taxon>
    </lineage>
</organism>
<reference evidence="2 3" key="1">
    <citation type="submission" date="2016-09" db="EMBL/GenBank/DDBJ databases">
        <title>The complete genome sequences of Rhizobium gallicum, symbiovars gallicum and phaseoli, symbionts associated to common bean (Phaseolus vulgaris).</title>
        <authorList>
            <person name="Bustos P."/>
            <person name="Santamaria R.I."/>
            <person name="Perez-Carrascal O.M."/>
            <person name="Juarez S."/>
            <person name="Lozano L."/>
            <person name="Martinez-Flores I."/>
            <person name="Martinez-Romero E."/>
            <person name="Cevallos M."/>
            <person name="Romero D."/>
            <person name="Davila G."/>
            <person name="Gonzalez V."/>
        </authorList>
    </citation>
    <scope>NUCLEOTIDE SEQUENCE [LARGE SCALE GENOMIC DNA]</scope>
    <source>
        <strain evidence="2 3">8C-3</strain>
        <plasmid evidence="3">Plasmid prsp8c3c</plasmid>
    </source>
</reference>
<keyword evidence="2" id="KW-0614">Plasmid</keyword>
<feature type="compositionally biased region" description="Basic and acidic residues" evidence="1">
    <location>
        <begin position="1"/>
        <end position="13"/>
    </location>
</feature>
<proteinExistence type="predicted"/>
<dbReference type="EMBL" id="CP017244">
    <property type="protein sequence ID" value="APO78041.1"/>
    <property type="molecule type" value="Genomic_DNA"/>
</dbReference>
<feature type="compositionally biased region" description="Polar residues" evidence="1">
    <location>
        <begin position="31"/>
        <end position="43"/>
    </location>
</feature>